<dbReference type="EMBL" id="BBNR01000023">
    <property type="protein sequence ID" value="GAL68698.1"/>
    <property type="molecule type" value="Genomic_DNA"/>
</dbReference>
<feature type="transmembrane region" description="Helical" evidence="1">
    <location>
        <begin position="113"/>
        <end position="134"/>
    </location>
</feature>
<dbReference type="Proteomes" id="UP000029641">
    <property type="component" value="Unassembled WGS sequence"/>
</dbReference>
<feature type="domain" description="Mechanosensitive ion channel MscS" evidence="2">
    <location>
        <begin position="218"/>
        <end position="267"/>
    </location>
</feature>
<evidence type="ECO:0000313" key="9">
    <source>
        <dbReference type="Proteomes" id="UP000251545"/>
    </source>
</evidence>
<proteinExistence type="predicted"/>
<gene>
    <name evidence="6" type="ORF">CLV33_11536</name>
    <name evidence="3" type="ORF">JCM19301_3285</name>
    <name evidence="4" type="ORF">JCM19302_2</name>
    <name evidence="5" type="ORF">JCM19538_3309</name>
</gene>
<sequence>MKFIDQLKESLQAVWFEIAASVPKILGAIAAIIIALLVIKLLVGVVRKTLKIVRADKLDDKINQIDLFGDKKININIIDILVKVVKWLLYVILIFIITDILELTMVSDGLKNLLGYLPKLFTALAIFVLGLLFGNFVKKSLQSFFESMELSGAKMISQIVFLLILVFVSVTALNQAGIDTEIITSNITLIIGAILLAFTIAFGLGARNVIEKLLSTFYTRKLYEVGQKIEFNGIQGEIEAINSISVTLKTKEGKLIVPIKDIVESRVSIQD</sequence>
<keyword evidence="1" id="KW-0812">Transmembrane</keyword>
<reference evidence="8" key="1">
    <citation type="journal article" date="2014" name="Genome Announc.">
        <title>Draft Genome Sequence of Marine Flavobacterium Jejuia pallidilutea Strain 11shimoA1 and Pigmentation Mutants.</title>
        <authorList>
            <person name="Takatani N."/>
            <person name="Nakanishi M."/>
            <person name="Meirelles P."/>
            <person name="Mino S."/>
            <person name="Suda W."/>
            <person name="Oshima K."/>
            <person name="Hattori M."/>
            <person name="Ohkuma M."/>
            <person name="Hosokawa M."/>
            <person name="Miyashita K."/>
            <person name="Thompson F.L."/>
            <person name="Niwa A."/>
            <person name="Sawabe T."/>
            <person name="Sawabe T."/>
        </authorList>
    </citation>
    <scope>NUCLEOTIDE SEQUENCE [LARGE SCALE GENOMIC DNA]</scope>
    <source>
        <strain evidence="8">JCM 19538</strain>
    </source>
</reference>
<evidence type="ECO:0000259" key="2">
    <source>
        <dbReference type="Pfam" id="PF00924"/>
    </source>
</evidence>
<keyword evidence="8" id="KW-1185">Reference proteome</keyword>
<feature type="transmembrane region" description="Helical" evidence="1">
    <location>
        <begin position="25"/>
        <end position="46"/>
    </location>
</feature>
<dbReference type="GO" id="GO:0016020">
    <property type="term" value="C:membrane"/>
    <property type="evidence" value="ECO:0007669"/>
    <property type="project" value="InterPro"/>
</dbReference>
<dbReference type="EMBL" id="BBNS01000022">
    <property type="protein sequence ID" value="GAL72257.1"/>
    <property type="molecule type" value="Genomic_DNA"/>
</dbReference>
<name>A0A090WY04_9FLAO</name>
<dbReference type="RefSeq" id="WP_042246150.1">
    <property type="nucleotide sequence ID" value="NZ_BBNR01000023.1"/>
</dbReference>
<evidence type="ECO:0000313" key="3">
    <source>
        <dbReference type="EMBL" id="GAL68698.1"/>
    </source>
</evidence>
<feature type="transmembrane region" description="Helical" evidence="1">
    <location>
        <begin position="155"/>
        <end position="176"/>
    </location>
</feature>
<keyword evidence="1" id="KW-1133">Transmembrane helix</keyword>
<dbReference type="Proteomes" id="UP000029646">
    <property type="component" value="Unassembled WGS sequence"/>
</dbReference>
<evidence type="ECO:0000313" key="8">
    <source>
        <dbReference type="Proteomes" id="UP000030184"/>
    </source>
</evidence>
<dbReference type="Gene3D" id="1.10.287.1260">
    <property type="match status" value="1"/>
</dbReference>
<dbReference type="eggNOG" id="COG3264">
    <property type="taxonomic scope" value="Bacteria"/>
</dbReference>
<dbReference type="AlphaFoldDB" id="A0A090WY04"/>
<dbReference type="PANTHER" id="PTHR30221">
    <property type="entry name" value="SMALL-CONDUCTANCE MECHANOSENSITIVE CHANNEL"/>
    <property type="match status" value="1"/>
</dbReference>
<evidence type="ECO:0000313" key="4">
    <source>
        <dbReference type="EMBL" id="GAL72257.1"/>
    </source>
</evidence>
<dbReference type="PANTHER" id="PTHR30221:SF1">
    <property type="entry name" value="SMALL-CONDUCTANCE MECHANOSENSITIVE CHANNEL"/>
    <property type="match status" value="1"/>
</dbReference>
<keyword evidence="1" id="KW-0472">Membrane</keyword>
<organism evidence="4 7">
    <name type="scientific">Jejuia pallidilutea</name>
    <dbReference type="NCBI Taxonomy" id="504487"/>
    <lineage>
        <taxon>Bacteria</taxon>
        <taxon>Pseudomonadati</taxon>
        <taxon>Bacteroidota</taxon>
        <taxon>Flavobacteriia</taxon>
        <taxon>Flavobacteriales</taxon>
        <taxon>Flavobacteriaceae</taxon>
        <taxon>Jejuia</taxon>
    </lineage>
</organism>
<dbReference type="InterPro" id="IPR008910">
    <property type="entry name" value="MSC_TM_helix"/>
</dbReference>
<comment type="caution">
    <text evidence="4">The sequence shown here is derived from an EMBL/GenBank/DDBJ whole genome shotgun (WGS) entry which is preliminary data.</text>
</comment>
<dbReference type="Pfam" id="PF05552">
    <property type="entry name" value="MS_channel_1st_1"/>
    <property type="match status" value="2"/>
</dbReference>
<dbReference type="Proteomes" id="UP000251545">
    <property type="component" value="Unassembled WGS sequence"/>
</dbReference>
<evidence type="ECO:0000313" key="6">
    <source>
        <dbReference type="EMBL" id="PQV45069.1"/>
    </source>
</evidence>
<feature type="transmembrane region" description="Helical" evidence="1">
    <location>
        <begin position="182"/>
        <end position="204"/>
    </location>
</feature>
<dbReference type="EMBL" id="PVEO01000015">
    <property type="protein sequence ID" value="PQV45069.1"/>
    <property type="molecule type" value="Genomic_DNA"/>
</dbReference>
<evidence type="ECO:0000313" key="7">
    <source>
        <dbReference type="Proteomes" id="UP000029646"/>
    </source>
</evidence>
<dbReference type="GO" id="GO:0008381">
    <property type="term" value="F:mechanosensitive monoatomic ion channel activity"/>
    <property type="evidence" value="ECO:0007669"/>
    <property type="project" value="InterPro"/>
</dbReference>
<dbReference type="InterPro" id="IPR045275">
    <property type="entry name" value="MscS_archaea/bacteria_type"/>
</dbReference>
<evidence type="ECO:0000256" key="1">
    <source>
        <dbReference type="SAM" id="Phobius"/>
    </source>
</evidence>
<dbReference type="InterPro" id="IPR006685">
    <property type="entry name" value="MscS_channel_2nd"/>
</dbReference>
<protein>
    <submittedName>
        <fullName evidence="4 5">CmpX</fullName>
    </submittedName>
    <submittedName>
        <fullName evidence="6">Mechanosensitive ion channel-like protein</fullName>
    </submittedName>
</protein>
<dbReference type="OrthoDB" id="1493289at2"/>
<dbReference type="Proteomes" id="UP000030184">
    <property type="component" value="Unassembled WGS sequence"/>
</dbReference>
<reference evidence="6 9" key="2">
    <citation type="submission" date="2018-02" db="EMBL/GenBank/DDBJ databases">
        <title>Genomic Encyclopedia of Archaeal and Bacterial Type Strains, Phase II (KMG-II): from individual species to whole genera.</title>
        <authorList>
            <person name="Goeker M."/>
        </authorList>
    </citation>
    <scope>NUCLEOTIDE SEQUENCE [LARGE SCALE GENOMIC DNA]</scope>
    <source>
        <strain evidence="6 9">DSM 21165</strain>
    </source>
</reference>
<dbReference type="EMBL" id="BBNY01000007">
    <property type="protein sequence ID" value="GAL89229.1"/>
    <property type="molecule type" value="Genomic_DNA"/>
</dbReference>
<dbReference type="Pfam" id="PF00924">
    <property type="entry name" value="MS_channel_2nd"/>
    <property type="match status" value="1"/>
</dbReference>
<evidence type="ECO:0000313" key="5">
    <source>
        <dbReference type="EMBL" id="GAL89229.1"/>
    </source>
</evidence>
<feature type="transmembrane region" description="Helical" evidence="1">
    <location>
        <begin position="87"/>
        <end position="107"/>
    </location>
</feature>
<dbReference type="STRING" id="504487.JCM19538_3309"/>
<accession>A0A090WY04</accession>